<reference evidence="2 3" key="1">
    <citation type="submission" date="2024-12" db="EMBL/GenBank/DDBJ databases">
        <title>Forecasting of Potato common scab and diversities of Pathogenic streptomyces spp. in china.</title>
        <authorList>
            <person name="Handique U."/>
            <person name="Wu J."/>
        </authorList>
    </citation>
    <scope>NUCLEOTIDE SEQUENCE [LARGE SCALE GENOMIC DNA]</scope>
    <source>
        <strain evidence="2 3">ZRIMU1530</strain>
    </source>
</reference>
<accession>A0ABW9HVY1</accession>
<dbReference type="Proteomes" id="UP001631957">
    <property type="component" value="Unassembled WGS sequence"/>
</dbReference>
<evidence type="ECO:0000256" key="1">
    <source>
        <dbReference type="SAM" id="MobiDB-lite"/>
    </source>
</evidence>
<name>A0ABW9HVY1_9ACTN</name>
<feature type="region of interest" description="Disordered" evidence="1">
    <location>
        <begin position="57"/>
        <end position="76"/>
    </location>
</feature>
<protein>
    <submittedName>
        <fullName evidence="2">Uncharacterized protein</fullName>
    </submittedName>
</protein>
<dbReference type="EMBL" id="JBJVNI010000014">
    <property type="protein sequence ID" value="MFM9612265.1"/>
    <property type="molecule type" value="Genomic_DNA"/>
</dbReference>
<comment type="caution">
    <text evidence="2">The sequence shown here is derived from an EMBL/GenBank/DDBJ whole genome shotgun (WGS) entry which is preliminary data.</text>
</comment>
<proteinExistence type="predicted"/>
<evidence type="ECO:0000313" key="2">
    <source>
        <dbReference type="EMBL" id="MFM9612265.1"/>
    </source>
</evidence>
<organism evidence="2 3">
    <name type="scientific">Streptomyces niveiscabiei</name>
    <dbReference type="NCBI Taxonomy" id="164115"/>
    <lineage>
        <taxon>Bacteria</taxon>
        <taxon>Bacillati</taxon>
        <taxon>Actinomycetota</taxon>
        <taxon>Actinomycetes</taxon>
        <taxon>Kitasatosporales</taxon>
        <taxon>Streptomycetaceae</taxon>
        <taxon>Streptomyces</taxon>
    </lineage>
</organism>
<evidence type="ECO:0000313" key="3">
    <source>
        <dbReference type="Proteomes" id="UP001631957"/>
    </source>
</evidence>
<keyword evidence="3" id="KW-1185">Reference proteome</keyword>
<dbReference type="RefSeq" id="WP_240656705.1">
    <property type="nucleotide sequence ID" value="NZ_JBJVNI010000014.1"/>
</dbReference>
<gene>
    <name evidence="2" type="ORF">ACKI18_26570</name>
</gene>
<sequence length="136" mass="14916">MPVTTAPGRMAAMRVRKLTTDREYYWSVRHSHPPCRDTLTLGRDNVRLRLVFAEGPGRIPSGGYTTGTGTVSTGDHHLNLHLPSVVRAFVEEAEKRGLFSRTSDADGWELFDAALARTTDLTAGRTTDPTPPTPTP</sequence>